<dbReference type="GO" id="GO:0006364">
    <property type="term" value="P:rRNA processing"/>
    <property type="evidence" value="ECO:0007669"/>
    <property type="project" value="TreeGrafter"/>
</dbReference>
<dbReference type="PANTHER" id="PTHR12821">
    <property type="entry name" value="BYSTIN"/>
    <property type="match status" value="1"/>
</dbReference>
<evidence type="ECO:0008006" key="5">
    <source>
        <dbReference type="Google" id="ProtNLM"/>
    </source>
</evidence>
<evidence type="ECO:0000313" key="3">
    <source>
        <dbReference type="EMBL" id="KAF7996200.1"/>
    </source>
</evidence>
<dbReference type="OrthoDB" id="2192561at2759"/>
<dbReference type="InterPro" id="IPR007955">
    <property type="entry name" value="Bystin"/>
</dbReference>
<dbReference type="GO" id="GO:0005737">
    <property type="term" value="C:cytoplasm"/>
    <property type="evidence" value="ECO:0007669"/>
    <property type="project" value="TreeGrafter"/>
</dbReference>
<evidence type="ECO:0000313" key="4">
    <source>
        <dbReference type="Proteomes" id="UP000639338"/>
    </source>
</evidence>
<feature type="compositionally biased region" description="Polar residues" evidence="2">
    <location>
        <begin position="88"/>
        <end position="98"/>
    </location>
</feature>
<evidence type="ECO:0000256" key="1">
    <source>
        <dbReference type="ARBA" id="ARBA00007114"/>
    </source>
</evidence>
<keyword evidence="4" id="KW-1185">Reference proteome</keyword>
<feature type="region of interest" description="Disordered" evidence="2">
    <location>
        <begin position="62"/>
        <end position="119"/>
    </location>
</feature>
<reference evidence="3 4" key="1">
    <citation type="submission" date="2020-08" db="EMBL/GenBank/DDBJ databases">
        <title>Aphidius gifuensis genome sequencing and assembly.</title>
        <authorList>
            <person name="Du Z."/>
        </authorList>
    </citation>
    <scope>NUCLEOTIDE SEQUENCE [LARGE SCALE GENOMIC DNA]</scope>
    <source>
        <strain evidence="3">YNYX2018</strain>
        <tissue evidence="3">Adults</tissue>
    </source>
</reference>
<comment type="caution">
    <text evidence="3">The sequence shown here is derived from an EMBL/GenBank/DDBJ whole genome shotgun (WGS) entry which is preliminary data.</text>
</comment>
<dbReference type="GO" id="GO:0030688">
    <property type="term" value="C:preribosome, small subunit precursor"/>
    <property type="evidence" value="ECO:0007669"/>
    <property type="project" value="TreeGrafter"/>
</dbReference>
<dbReference type="Proteomes" id="UP000639338">
    <property type="component" value="Unassembled WGS sequence"/>
</dbReference>
<dbReference type="PANTHER" id="PTHR12821:SF0">
    <property type="entry name" value="BYSTIN"/>
    <property type="match status" value="1"/>
</dbReference>
<dbReference type="AlphaFoldDB" id="A0A835CX61"/>
<dbReference type="GO" id="GO:0005730">
    <property type="term" value="C:nucleolus"/>
    <property type="evidence" value="ECO:0007669"/>
    <property type="project" value="TreeGrafter"/>
</dbReference>
<feature type="compositionally biased region" description="Acidic residues" evidence="2">
    <location>
        <begin position="99"/>
        <end position="114"/>
    </location>
</feature>
<dbReference type="GO" id="GO:0030515">
    <property type="term" value="F:snoRNA binding"/>
    <property type="evidence" value="ECO:0007669"/>
    <property type="project" value="TreeGrafter"/>
</dbReference>
<dbReference type="EMBL" id="JACMRX010000001">
    <property type="protein sequence ID" value="KAF7996200.1"/>
    <property type="molecule type" value="Genomic_DNA"/>
</dbReference>
<proteinExistence type="inferred from homology"/>
<sequence>MGKAKKIKVSKSGMTKIALADQIEDGSTAKYKNRQKTKVRMDDDDEYIDADLSLKILSQARKQKQELEKDEEEEQVGKNVSKGAIKKTVTTKLDNSTMSDDEDNDNYDDDDDNNMPDANDHKYCEQIELDPEEERALEMFKPSVTKVTLSLGDMIKNAIDKKEAINNKISEKATDIVTQQSEAGDMNIVDLDPRVQAMYEGVGEVLTKYRSGKLPKAFKLIPNLRNWEQILYLTQPEKWSAAAMYQATRIFASNLKEKMAQRFYNLVLLPRIRDDLDEYKRLNFHLYQALKKSLFKPAAFMKGILLPLLESGNCTLREAVIIGSVVAKNSIPMLHSSAAMLKIAEMPYGGANSIFLRIFIDKKYALPYRAVDGVVHHFLQFERETRILPVLWHQAFLTFVQRYKSDISTEQKEALLELLKRQAHPTITPDIRRELQNAKCRDNEFMDSMNTE</sequence>
<comment type="similarity">
    <text evidence="1">Belongs to the bystin family.</text>
</comment>
<organism evidence="3 4">
    <name type="scientific">Aphidius gifuensis</name>
    <name type="common">Parasitoid wasp</name>
    <dbReference type="NCBI Taxonomy" id="684658"/>
    <lineage>
        <taxon>Eukaryota</taxon>
        <taxon>Metazoa</taxon>
        <taxon>Ecdysozoa</taxon>
        <taxon>Arthropoda</taxon>
        <taxon>Hexapoda</taxon>
        <taxon>Insecta</taxon>
        <taxon>Pterygota</taxon>
        <taxon>Neoptera</taxon>
        <taxon>Endopterygota</taxon>
        <taxon>Hymenoptera</taxon>
        <taxon>Apocrita</taxon>
        <taxon>Ichneumonoidea</taxon>
        <taxon>Braconidae</taxon>
        <taxon>Aphidiinae</taxon>
        <taxon>Aphidius</taxon>
    </lineage>
</organism>
<protein>
    <recommendedName>
        <fullName evidence="5">Bystin</fullName>
    </recommendedName>
</protein>
<dbReference type="Pfam" id="PF05291">
    <property type="entry name" value="Bystin"/>
    <property type="match status" value="1"/>
</dbReference>
<accession>A0A835CX61</accession>
<name>A0A835CX61_APHGI</name>
<evidence type="ECO:0000256" key="2">
    <source>
        <dbReference type="SAM" id="MobiDB-lite"/>
    </source>
</evidence>
<gene>
    <name evidence="3" type="ORF">HCN44_001832</name>
</gene>